<dbReference type="PANTHER" id="PTHR10996:SF178">
    <property type="entry name" value="2-HYDROXYACID DEHYDROGENASE YGL185C-RELATED"/>
    <property type="match status" value="1"/>
</dbReference>
<dbReference type="SUPFAM" id="SSF51735">
    <property type="entry name" value="NAD(P)-binding Rossmann-fold domains"/>
    <property type="match status" value="1"/>
</dbReference>
<dbReference type="InterPro" id="IPR036291">
    <property type="entry name" value="NAD(P)-bd_dom_sf"/>
</dbReference>
<accession>A0A6J4L0H3</accession>
<dbReference type="InterPro" id="IPR029753">
    <property type="entry name" value="D-isomer_DH_CS"/>
</dbReference>
<dbReference type="GO" id="GO:0051287">
    <property type="term" value="F:NAD binding"/>
    <property type="evidence" value="ECO:0007669"/>
    <property type="project" value="InterPro"/>
</dbReference>
<dbReference type="InterPro" id="IPR050223">
    <property type="entry name" value="D-isomer_2-hydroxyacid_DH"/>
</dbReference>
<gene>
    <name evidence="4" type="ORF">AVDCRST_MAG93-5728</name>
</gene>
<dbReference type="PROSITE" id="PS00671">
    <property type="entry name" value="D_2_HYDROXYACID_DH_3"/>
    <property type="match status" value="1"/>
</dbReference>
<proteinExistence type="predicted"/>
<dbReference type="InterPro" id="IPR006140">
    <property type="entry name" value="D-isomer_DH_NAD-bd"/>
</dbReference>
<dbReference type="EC" id="1.1.1.95" evidence="4"/>
<dbReference type="EMBL" id="CADCTR010001931">
    <property type="protein sequence ID" value="CAA9320674.1"/>
    <property type="molecule type" value="Genomic_DNA"/>
</dbReference>
<organism evidence="4">
    <name type="scientific">uncultured Chloroflexia bacterium</name>
    <dbReference type="NCBI Taxonomy" id="1672391"/>
    <lineage>
        <taxon>Bacteria</taxon>
        <taxon>Bacillati</taxon>
        <taxon>Chloroflexota</taxon>
        <taxon>Chloroflexia</taxon>
        <taxon>environmental samples</taxon>
    </lineage>
</organism>
<protein>
    <submittedName>
        <fullName evidence="4">D-3-phosphoglycerate dehydrogenase</fullName>
        <ecNumber evidence="4">1.1.1.95</ecNumber>
    </submittedName>
</protein>
<dbReference type="GO" id="GO:0004617">
    <property type="term" value="F:phosphoglycerate dehydrogenase activity"/>
    <property type="evidence" value="ECO:0007669"/>
    <property type="project" value="UniProtKB-EC"/>
</dbReference>
<sequence length="307" mass="33245">GVATVERWPGPGNPTPDVIAGAMERAEVLITGWGTPSLTMLEQWTPEQSTVRLVVHSAGTVKQLVPVTALERGLKVTHSNESLAEAVAEWTLGAIIMARRDVFAAATRFRTGDRGYSHRTMHEVRGSVVGIIGASAVGRRMMKLLAPLGVTLLLADPFSTPEMAATFGAQLVELPELLRSSDTVTLHAPVTPSTIGMLGAAEFAMMKDGSLFVNTARGRLIDHDALLHELQTGRISALLDVTDPTEPLPKDSPFFALDNCVVLPHIAGVSSQARMRQGRYSVEETIRYLSGEPLRFQVTRDRWDSMA</sequence>
<dbReference type="PANTHER" id="PTHR10996">
    <property type="entry name" value="2-HYDROXYACID DEHYDROGENASE-RELATED"/>
    <property type="match status" value="1"/>
</dbReference>
<dbReference type="GO" id="GO:0005829">
    <property type="term" value="C:cytosol"/>
    <property type="evidence" value="ECO:0007669"/>
    <property type="project" value="TreeGrafter"/>
</dbReference>
<keyword evidence="2" id="KW-0520">NAD</keyword>
<keyword evidence="1 4" id="KW-0560">Oxidoreductase</keyword>
<dbReference type="GO" id="GO:0030267">
    <property type="term" value="F:glyoxylate reductase (NADPH) activity"/>
    <property type="evidence" value="ECO:0007669"/>
    <property type="project" value="TreeGrafter"/>
</dbReference>
<dbReference type="Gene3D" id="3.40.50.720">
    <property type="entry name" value="NAD(P)-binding Rossmann-like Domain"/>
    <property type="match status" value="2"/>
</dbReference>
<dbReference type="GO" id="GO:0016618">
    <property type="term" value="F:hydroxypyruvate reductase [NAD(P)H] activity"/>
    <property type="evidence" value="ECO:0007669"/>
    <property type="project" value="TreeGrafter"/>
</dbReference>
<evidence type="ECO:0000313" key="4">
    <source>
        <dbReference type="EMBL" id="CAA9320674.1"/>
    </source>
</evidence>
<evidence type="ECO:0000259" key="3">
    <source>
        <dbReference type="Pfam" id="PF02826"/>
    </source>
</evidence>
<dbReference type="Pfam" id="PF02826">
    <property type="entry name" value="2-Hacid_dh_C"/>
    <property type="match status" value="1"/>
</dbReference>
<evidence type="ECO:0000256" key="2">
    <source>
        <dbReference type="ARBA" id="ARBA00023027"/>
    </source>
</evidence>
<feature type="domain" description="D-isomer specific 2-hydroxyacid dehydrogenase NAD-binding" evidence="3">
    <location>
        <begin position="93"/>
        <end position="267"/>
    </location>
</feature>
<name>A0A6J4L0H3_9CHLR</name>
<dbReference type="CDD" id="cd12167">
    <property type="entry name" value="2-Hacid_dh_8"/>
    <property type="match status" value="1"/>
</dbReference>
<reference evidence="4" key="1">
    <citation type="submission" date="2020-02" db="EMBL/GenBank/DDBJ databases">
        <authorList>
            <person name="Meier V. D."/>
        </authorList>
    </citation>
    <scope>NUCLEOTIDE SEQUENCE</scope>
    <source>
        <strain evidence="4">AVDCRST_MAG93</strain>
    </source>
</reference>
<evidence type="ECO:0000256" key="1">
    <source>
        <dbReference type="ARBA" id="ARBA00023002"/>
    </source>
</evidence>
<dbReference type="AlphaFoldDB" id="A0A6J4L0H3"/>
<feature type="non-terminal residue" evidence="4">
    <location>
        <position position="1"/>
    </location>
</feature>